<protein>
    <submittedName>
        <fullName evidence="2">Uncharacterized protein</fullName>
    </submittedName>
</protein>
<reference evidence="2" key="1">
    <citation type="journal article" date="2019" name="Sci. Rep.">
        <title>Draft genome of Tanacetum cinerariifolium, the natural source of mosquito coil.</title>
        <authorList>
            <person name="Yamashiro T."/>
            <person name="Shiraishi A."/>
            <person name="Satake H."/>
            <person name="Nakayama K."/>
        </authorList>
    </citation>
    <scope>NUCLEOTIDE SEQUENCE</scope>
</reference>
<dbReference type="EMBL" id="BKCJ010351360">
    <property type="protein sequence ID" value="GEZ98406.1"/>
    <property type="molecule type" value="Genomic_DNA"/>
</dbReference>
<sequence>MANPNPEDPYEPNKDVPKEDPYHLLEYDEEEDPKMEPKPLAGDGDQFDAQPNPQPGNMNGWVDDNDDVKKKDDENEDIDIEEDDDAEIIFPYEMQGDQTPPPRDESS</sequence>
<gene>
    <name evidence="2" type="ORF">Tci_570379</name>
</gene>
<accession>A0A699IZI7</accession>
<evidence type="ECO:0000313" key="2">
    <source>
        <dbReference type="EMBL" id="GEZ98406.1"/>
    </source>
</evidence>
<feature type="non-terminal residue" evidence="2">
    <location>
        <position position="107"/>
    </location>
</feature>
<proteinExistence type="predicted"/>
<evidence type="ECO:0000256" key="1">
    <source>
        <dbReference type="SAM" id="MobiDB-lite"/>
    </source>
</evidence>
<comment type="caution">
    <text evidence="2">The sequence shown here is derived from an EMBL/GenBank/DDBJ whole genome shotgun (WGS) entry which is preliminary data.</text>
</comment>
<dbReference type="AlphaFoldDB" id="A0A699IZI7"/>
<name>A0A699IZI7_TANCI</name>
<feature type="compositionally biased region" description="Acidic residues" evidence="1">
    <location>
        <begin position="74"/>
        <end position="87"/>
    </location>
</feature>
<feature type="compositionally biased region" description="Basic and acidic residues" evidence="1">
    <location>
        <begin position="11"/>
        <end position="26"/>
    </location>
</feature>
<feature type="region of interest" description="Disordered" evidence="1">
    <location>
        <begin position="1"/>
        <end position="107"/>
    </location>
</feature>
<organism evidence="2">
    <name type="scientific">Tanacetum cinerariifolium</name>
    <name type="common">Dalmatian daisy</name>
    <name type="synonym">Chrysanthemum cinerariifolium</name>
    <dbReference type="NCBI Taxonomy" id="118510"/>
    <lineage>
        <taxon>Eukaryota</taxon>
        <taxon>Viridiplantae</taxon>
        <taxon>Streptophyta</taxon>
        <taxon>Embryophyta</taxon>
        <taxon>Tracheophyta</taxon>
        <taxon>Spermatophyta</taxon>
        <taxon>Magnoliopsida</taxon>
        <taxon>eudicotyledons</taxon>
        <taxon>Gunneridae</taxon>
        <taxon>Pentapetalae</taxon>
        <taxon>asterids</taxon>
        <taxon>campanulids</taxon>
        <taxon>Asterales</taxon>
        <taxon>Asteraceae</taxon>
        <taxon>Asteroideae</taxon>
        <taxon>Anthemideae</taxon>
        <taxon>Anthemidinae</taxon>
        <taxon>Tanacetum</taxon>
    </lineage>
</organism>